<sequence length="87" mass="9306">MVNPSTQGASGQKVTHPDEGKSKNPISIPSKSSGNKSNEGSSNQKVTPSDEAKNKEPSYKSSNDKTNEGADSKKVPLVYSSLYSNRY</sequence>
<evidence type="ECO:0000256" key="1">
    <source>
        <dbReference type="SAM" id="MobiDB-lite"/>
    </source>
</evidence>
<feature type="compositionally biased region" description="Low complexity" evidence="1">
    <location>
        <begin position="23"/>
        <end position="43"/>
    </location>
</feature>
<gene>
    <name evidence="2" type="ORF">HYFRA_00010348</name>
</gene>
<reference evidence="2" key="1">
    <citation type="submission" date="2021-07" db="EMBL/GenBank/DDBJ databases">
        <authorList>
            <person name="Durling M."/>
        </authorList>
    </citation>
    <scope>NUCLEOTIDE SEQUENCE</scope>
</reference>
<protein>
    <submittedName>
        <fullName evidence="2">Uncharacterized protein</fullName>
    </submittedName>
</protein>
<dbReference type="EMBL" id="CAJVRL010000063">
    <property type="protein sequence ID" value="CAG8955481.1"/>
    <property type="molecule type" value="Genomic_DNA"/>
</dbReference>
<feature type="region of interest" description="Disordered" evidence="1">
    <location>
        <begin position="1"/>
        <end position="87"/>
    </location>
</feature>
<dbReference type="AlphaFoldDB" id="A0A9N9KX21"/>
<evidence type="ECO:0000313" key="2">
    <source>
        <dbReference type="EMBL" id="CAG8955481.1"/>
    </source>
</evidence>
<name>A0A9N9KX21_9HELO</name>
<feature type="compositionally biased region" description="Basic and acidic residues" evidence="1">
    <location>
        <begin position="48"/>
        <end position="74"/>
    </location>
</feature>
<dbReference type="Proteomes" id="UP000696280">
    <property type="component" value="Unassembled WGS sequence"/>
</dbReference>
<comment type="caution">
    <text evidence="2">The sequence shown here is derived from an EMBL/GenBank/DDBJ whole genome shotgun (WGS) entry which is preliminary data.</text>
</comment>
<dbReference type="OrthoDB" id="10573870at2759"/>
<proteinExistence type="predicted"/>
<organism evidence="2 3">
    <name type="scientific">Hymenoscyphus fraxineus</name>
    <dbReference type="NCBI Taxonomy" id="746836"/>
    <lineage>
        <taxon>Eukaryota</taxon>
        <taxon>Fungi</taxon>
        <taxon>Dikarya</taxon>
        <taxon>Ascomycota</taxon>
        <taxon>Pezizomycotina</taxon>
        <taxon>Leotiomycetes</taxon>
        <taxon>Helotiales</taxon>
        <taxon>Helotiaceae</taxon>
        <taxon>Hymenoscyphus</taxon>
    </lineage>
</organism>
<keyword evidence="3" id="KW-1185">Reference proteome</keyword>
<evidence type="ECO:0000313" key="3">
    <source>
        <dbReference type="Proteomes" id="UP000696280"/>
    </source>
</evidence>
<feature type="compositionally biased region" description="Polar residues" evidence="1">
    <location>
        <begin position="1"/>
        <end position="13"/>
    </location>
</feature>
<accession>A0A9N9KX21</accession>